<feature type="region of interest" description="Disordered" evidence="9">
    <location>
        <begin position="73"/>
        <end position="96"/>
    </location>
</feature>
<dbReference type="Proteomes" id="UP001211065">
    <property type="component" value="Unassembled WGS sequence"/>
</dbReference>
<name>A0AAD5XXP1_9FUNG</name>
<keyword evidence="6" id="KW-0969">Cilium</keyword>
<keyword evidence="8" id="KW-0966">Cell projection</keyword>
<comment type="caution">
    <text evidence="10">The sequence shown here is derived from an EMBL/GenBank/DDBJ whole genome shotgun (WGS) entry which is preliminary data.</text>
</comment>
<dbReference type="GO" id="GO:0003356">
    <property type="term" value="P:regulation of cilium beat frequency"/>
    <property type="evidence" value="ECO:0007669"/>
    <property type="project" value="TreeGrafter"/>
</dbReference>
<dbReference type="GO" id="GO:0036064">
    <property type="term" value="C:ciliary basal body"/>
    <property type="evidence" value="ECO:0007669"/>
    <property type="project" value="TreeGrafter"/>
</dbReference>
<evidence type="ECO:0000256" key="4">
    <source>
        <dbReference type="ARBA" id="ARBA00022490"/>
    </source>
</evidence>
<evidence type="ECO:0000256" key="3">
    <source>
        <dbReference type="ARBA" id="ARBA00021602"/>
    </source>
</evidence>
<accession>A0AAD5XXP1</accession>
<dbReference type="PANTHER" id="PTHR21442">
    <property type="entry name" value="CILIA- AND FLAGELLA-ASSOCIATED PROTEIN 206"/>
    <property type="match status" value="1"/>
</dbReference>
<dbReference type="GO" id="GO:0005930">
    <property type="term" value="C:axoneme"/>
    <property type="evidence" value="ECO:0007669"/>
    <property type="project" value="UniProtKB-SubCell"/>
</dbReference>
<keyword evidence="11" id="KW-1185">Reference proteome</keyword>
<evidence type="ECO:0000256" key="6">
    <source>
        <dbReference type="ARBA" id="ARBA00023069"/>
    </source>
</evidence>
<dbReference type="InterPro" id="IPR021897">
    <property type="entry name" value="FAP206"/>
</dbReference>
<evidence type="ECO:0000313" key="10">
    <source>
        <dbReference type="EMBL" id="KAJ3224253.1"/>
    </source>
</evidence>
<dbReference type="PANTHER" id="PTHR21442:SF0">
    <property type="entry name" value="CILIA- AND FLAGELLA-ASSOCIATED PROTEIN 206"/>
    <property type="match status" value="1"/>
</dbReference>
<dbReference type="GO" id="GO:0030030">
    <property type="term" value="P:cell projection organization"/>
    <property type="evidence" value="ECO:0007669"/>
    <property type="project" value="UniProtKB-KW"/>
</dbReference>
<keyword evidence="5" id="KW-0970">Cilium biogenesis/degradation</keyword>
<protein>
    <recommendedName>
        <fullName evidence="3">Cilia- and flagella-associated protein 206</fullName>
    </recommendedName>
</protein>
<evidence type="ECO:0000256" key="5">
    <source>
        <dbReference type="ARBA" id="ARBA00022794"/>
    </source>
</evidence>
<sequence>MNSAKEQRDYSDDKIALEHVISDIVSKANNELKAIKLSSTLNSIVKLESSLTNHPPKDSNIPISITEDETKKIENQQTDDKQDSQQQHISTLHSTTQNLKSRVSPYAVTDTLAAFVLRSVALDPQNKFDVDMEFEPNEVNRLINTCVEKIVQTNSPQMETVKMQVYFDTHFPAQADFLQKEKMSRTQACSVVLKEITDIKTKSVSIYESLYRKVASYVLIKSHVGNPTDIRIIREGTAALESVFPQSELSTFIPLTRVEKEEQLNGLTQLVTGIRLFNKQLGKGGESIDNLPELCASELQDLTTTVGQLTTETETFIQVYSGAIDYLTKFPEEQFEEVSLPNIKSALAFRRQLLMYLDALQDQMIRSRSTLLTLSNKFDSSVQELKTICRAKTAVAVDQVYPHFLLLSSLWINWLDELFLLSFRRGLIDVLEFHSKSFEALIPEKLKVASSSFLKDVEPVNLSEQEIIAAASELMVAVTSINRGVDIIHPGNITNYFNIPVEYGGFCPVTLLFRDGLVVPGNKNIGLLRYKDSVFCFAGIREAKEFAKTPEKFIEGVVIKAKFNPDLVQLLHLYQYFPTVDALEKARSFTRQKLLGKLPMVSEVGTQVDTHIVDGYIDPKYKWNEWELRRSALLLVNLKNKRTHGAQTDLSHFKRDITQTSTESSTSVPRRVNFHRGLRNDGKNVKFKVVDLTLNL</sequence>
<evidence type="ECO:0000313" key="11">
    <source>
        <dbReference type="Proteomes" id="UP001211065"/>
    </source>
</evidence>
<proteinExistence type="inferred from homology"/>
<dbReference type="EMBL" id="JADGJW010000099">
    <property type="protein sequence ID" value="KAJ3224253.1"/>
    <property type="molecule type" value="Genomic_DNA"/>
</dbReference>
<evidence type="ECO:0000256" key="8">
    <source>
        <dbReference type="ARBA" id="ARBA00023273"/>
    </source>
</evidence>
<evidence type="ECO:0000256" key="2">
    <source>
        <dbReference type="ARBA" id="ARBA00010500"/>
    </source>
</evidence>
<organism evidence="10 11">
    <name type="scientific">Clydaea vesicula</name>
    <dbReference type="NCBI Taxonomy" id="447962"/>
    <lineage>
        <taxon>Eukaryota</taxon>
        <taxon>Fungi</taxon>
        <taxon>Fungi incertae sedis</taxon>
        <taxon>Chytridiomycota</taxon>
        <taxon>Chytridiomycota incertae sedis</taxon>
        <taxon>Chytridiomycetes</taxon>
        <taxon>Lobulomycetales</taxon>
        <taxon>Lobulomycetaceae</taxon>
        <taxon>Clydaea</taxon>
    </lineage>
</organism>
<dbReference type="Pfam" id="PF12018">
    <property type="entry name" value="FAP206"/>
    <property type="match status" value="1"/>
</dbReference>
<comment type="subcellular location">
    <subcellularLocation>
        <location evidence="1">Cytoplasm</location>
        <location evidence="1">Cytoskeleton</location>
        <location evidence="1">Cilium axoneme</location>
    </subcellularLocation>
</comment>
<feature type="compositionally biased region" description="Basic and acidic residues" evidence="9">
    <location>
        <begin position="73"/>
        <end position="83"/>
    </location>
</feature>
<evidence type="ECO:0000256" key="9">
    <source>
        <dbReference type="SAM" id="MobiDB-lite"/>
    </source>
</evidence>
<dbReference type="AlphaFoldDB" id="A0AAD5XXP1"/>
<keyword evidence="7" id="KW-0206">Cytoskeleton</keyword>
<evidence type="ECO:0000256" key="7">
    <source>
        <dbReference type="ARBA" id="ARBA00023212"/>
    </source>
</evidence>
<keyword evidence="4" id="KW-0963">Cytoplasm</keyword>
<comment type="similarity">
    <text evidence="2">Belongs to the CFAP206 family.</text>
</comment>
<reference evidence="10" key="1">
    <citation type="submission" date="2020-05" db="EMBL/GenBank/DDBJ databases">
        <title>Phylogenomic resolution of chytrid fungi.</title>
        <authorList>
            <person name="Stajich J.E."/>
            <person name="Amses K."/>
            <person name="Simmons R."/>
            <person name="Seto K."/>
            <person name="Myers J."/>
            <person name="Bonds A."/>
            <person name="Quandt C.A."/>
            <person name="Barry K."/>
            <person name="Liu P."/>
            <person name="Grigoriev I."/>
            <person name="Longcore J.E."/>
            <person name="James T.Y."/>
        </authorList>
    </citation>
    <scope>NUCLEOTIDE SEQUENCE</scope>
    <source>
        <strain evidence="10">JEL0476</strain>
    </source>
</reference>
<evidence type="ECO:0000256" key="1">
    <source>
        <dbReference type="ARBA" id="ARBA00004430"/>
    </source>
</evidence>
<gene>
    <name evidence="10" type="ORF">HK099_008709</name>
</gene>